<organism evidence="16 17">
    <name type="scientific">Laodelphax striatellus</name>
    <name type="common">Small brown planthopper</name>
    <name type="synonym">Delphax striatella</name>
    <dbReference type="NCBI Taxonomy" id="195883"/>
    <lineage>
        <taxon>Eukaryota</taxon>
        <taxon>Metazoa</taxon>
        <taxon>Ecdysozoa</taxon>
        <taxon>Arthropoda</taxon>
        <taxon>Hexapoda</taxon>
        <taxon>Insecta</taxon>
        <taxon>Pterygota</taxon>
        <taxon>Neoptera</taxon>
        <taxon>Paraneoptera</taxon>
        <taxon>Hemiptera</taxon>
        <taxon>Auchenorrhyncha</taxon>
        <taxon>Fulgoroidea</taxon>
        <taxon>Delphacidae</taxon>
        <taxon>Criomorphinae</taxon>
        <taxon>Laodelphax</taxon>
    </lineage>
</organism>
<proteinExistence type="predicted"/>
<dbReference type="EC" id="3.1.3.48" evidence="2"/>
<dbReference type="InterPro" id="IPR013783">
    <property type="entry name" value="Ig-like_fold"/>
</dbReference>
<dbReference type="SMART" id="SM00194">
    <property type="entry name" value="PTPc"/>
    <property type="match status" value="1"/>
</dbReference>
<evidence type="ECO:0000259" key="15">
    <source>
        <dbReference type="PROSITE" id="PS50853"/>
    </source>
</evidence>
<evidence type="ECO:0000259" key="13">
    <source>
        <dbReference type="PROSITE" id="PS50055"/>
    </source>
</evidence>
<dbReference type="InParanoid" id="A0A482XMB5"/>
<dbReference type="InterPro" id="IPR050713">
    <property type="entry name" value="RTP_Phos/Ushers"/>
</dbReference>
<dbReference type="InterPro" id="IPR041201">
    <property type="entry name" value="PTPRJ_TM"/>
</dbReference>
<dbReference type="SMART" id="SM00060">
    <property type="entry name" value="FN3"/>
    <property type="match status" value="4"/>
</dbReference>
<dbReference type="PROSITE" id="PS50055">
    <property type="entry name" value="TYR_PHOSPHATASE_PTP"/>
    <property type="match status" value="1"/>
</dbReference>
<feature type="domain" description="Tyrosine-protein phosphatase" evidence="13">
    <location>
        <begin position="888"/>
        <end position="1143"/>
    </location>
</feature>
<dbReference type="FunCoup" id="A0A482XMB5">
    <property type="interactions" value="28"/>
</dbReference>
<keyword evidence="9 11" id="KW-0472">Membrane</keyword>
<evidence type="ECO:0000256" key="4">
    <source>
        <dbReference type="ARBA" id="ARBA00022729"/>
    </source>
</evidence>
<protein>
    <recommendedName>
        <fullName evidence="2">protein-tyrosine-phosphatase</fullName>
        <ecNumber evidence="2">3.1.3.48</ecNumber>
    </recommendedName>
</protein>
<dbReference type="InterPro" id="IPR000387">
    <property type="entry name" value="Tyr_Pase_dom"/>
</dbReference>
<evidence type="ECO:0000256" key="10">
    <source>
        <dbReference type="ARBA" id="ARBA00023180"/>
    </source>
</evidence>
<feature type="domain" description="Fibronectin type-III" evidence="15">
    <location>
        <begin position="359"/>
        <end position="456"/>
    </location>
</feature>
<evidence type="ECO:0000259" key="14">
    <source>
        <dbReference type="PROSITE" id="PS50056"/>
    </source>
</evidence>
<dbReference type="InterPro" id="IPR003961">
    <property type="entry name" value="FN3_dom"/>
</dbReference>
<keyword evidence="3 11" id="KW-0812">Transmembrane</keyword>
<dbReference type="GO" id="GO:0048666">
    <property type="term" value="P:neuron development"/>
    <property type="evidence" value="ECO:0007669"/>
    <property type="project" value="UniProtKB-ARBA"/>
</dbReference>
<dbReference type="STRING" id="195883.A0A482XMB5"/>
<accession>A0A482XMB5</accession>
<dbReference type="Gene3D" id="3.90.190.10">
    <property type="entry name" value="Protein tyrosine phosphatase superfamily"/>
    <property type="match status" value="1"/>
</dbReference>
<dbReference type="CDD" id="cd00063">
    <property type="entry name" value="FN3"/>
    <property type="match status" value="2"/>
</dbReference>
<keyword evidence="4 12" id="KW-0732">Signal</keyword>
<evidence type="ECO:0000256" key="11">
    <source>
        <dbReference type="SAM" id="Phobius"/>
    </source>
</evidence>
<evidence type="ECO:0000256" key="1">
    <source>
        <dbReference type="ARBA" id="ARBA00004479"/>
    </source>
</evidence>
<dbReference type="InterPro" id="IPR036116">
    <property type="entry name" value="FN3_sf"/>
</dbReference>
<evidence type="ECO:0000256" key="9">
    <source>
        <dbReference type="ARBA" id="ARBA00023136"/>
    </source>
</evidence>
<dbReference type="PROSITE" id="PS00383">
    <property type="entry name" value="TYR_PHOSPHATASE_1"/>
    <property type="match status" value="1"/>
</dbReference>
<evidence type="ECO:0000313" key="17">
    <source>
        <dbReference type="Proteomes" id="UP000291343"/>
    </source>
</evidence>
<dbReference type="OrthoDB" id="5854685at2759"/>
<evidence type="ECO:0000256" key="3">
    <source>
        <dbReference type="ARBA" id="ARBA00022692"/>
    </source>
</evidence>
<feature type="domain" description="Fibronectin type-III" evidence="15">
    <location>
        <begin position="460"/>
        <end position="565"/>
    </location>
</feature>
<evidence type="ECO:0000256" key="6">
    <source>
        <dbReference type="ARBA" id="ARBA00022801"/>
    </source>
</evidence>
<evidence type="ECO:0000256" key="7">
    <source>
        <dbReference type="ARBA" id="ARBA00022912"/>
    </source>
</evidence>
<dbReference type="GO" id="GO:0016020">
    <property type="term" value="C:membrane"/>
    <property type="evidence" value="ECO:0007669"/>
    <property type="project" value="UniProtKB-SubCell"/>
</dbReference>
<feature type="transmembrane region" description="Helical" evidence="11">
    <location>
        <begin position="828"/>
        <end position="851"/>
    </location>
</feature>
<keyword evidence="7" id="KW-0904">Protein phosphatase</keyword>
<evidence type="ECO:0000256" key="8">
    <source>
        <dbReference type="ARBA" id="ARBA00022989"/>
    </source>
</evidence>
<keyword evidence="10" id="KW-0325">Glycoprotein</keyword>
<dbReference type="PANTHER" id="PTHR46957">
    <property type="entry name" value="CYTOKINE RECEPTOR"/>
    <property type="match status" value="1"/>
</dbReference>
<dbReference type="GO" id="GO:0004725">
    <property type="term" value="F:protein tyrosine phosphatase activity"/>
    <property type="evidence" value="ECO:0007669"/>
    <property type="project" value="UniProtKB-EC"/>
</dbReference>
<dbReference type="Pfam" id="PF18861">
    <property type="entry name" value="PTP_tm"/>
    <property type="match status" value="1"/>
</dbReference>
<dbReference type="CDD" id="cd00047">
    <property type="entry name" value="PTPc"/>
    <property type="match status" value="1"/>
</dbReference>
<dbReference type="InterPro" id="IPR000242">
    <property type="entry name" value="PTP_cat"/>
</dbReference>
<comment type="caution">
    <text evidence="16">The sequence shown here is derived from an EMBL/GenBank/DDBJ whole genome shotgun (WGS) entry which is preliminary data.</text>
</comment>
<dbReference type="Pfam" id="PF00102">
    <property type="entry name" value="Y_phosphatase"/>
    <property type="match status" value="1"/>
</dbReference>
<dbReference type="PROSITE" id="PS50056">
    <property type="entry name" value="TYR_PHOSPHATASE_2"/>
    <property type="match status" value="1"/>
</dbReference>
<sequence length="1182" mass="133164">MKILIFFIVLSVIFIAVQKTYANWEVKPCRANQFKLKRITKNEISVISSSDAISLCQFRGVVAQINVTSENYEAVELGRLKKSGYSGDVISSVDSRIEKEFNLGQMKLFACVEYNIDLSLVARLCNNKIKKFKCSHNEKTSDRILDSTVITAYMNDVEPVDFMVTSYGSYGNNTRLYFSVSHDVQFCDSGFNISIYTANNVSGAAKIFEAAISKSDTLDIPNLVENITYTAFISLETNNSTEVTSINQTIPFILDKSSTNNIDWNVKNLHVNNKGETWVSLAWEPPGQQYSIHSYILELYSENGTLMVYEELAKNTTHINVTDALEPGSKYRMDLSTIAKELIAFSSINVTTYEMVLPPPDQGMLVEVNATAAILSWQVTDPNDKQRSMILLMTHCYNKAGKVFAFNSTERHRNGTVFVSCLGLEPFTVYSCDAVAVNLAGESNASLPLTFLTLQDVPSAPISVKVEEKTSYSVLITWDVPVIIPGVLTNYTVMISSGGPSYQIPDDCRVVEPWAARNQTVASTETFALLENLLPYYRYDVSVKAATEAGYGDASPEIRIITLPKVSETVRNMTINVHYNESVVTWRPPCISNGVIAIYSLTLTGSREGFDPIPPKTWFTSRDQNWDYLWDLLPETIYKFSISVLVVDVSEVNPLAKEFTSSARIPQVPLQITKDLVEVDPKLSSNPSCEAVVLIKPSFFNRDNGEIRYLALLVSEDKMLPDERMGIIHNHTWPHMTSWAVASSGQHVIMYQATPKWWNPLEGSETNEAIRYTLGQEACSDTDFHTYCNGPLMANTLYAMRIRVFTSAGYRDSPPIRFKTDFGFPSDFVMSLFLGLFVVTSLLIIIGYIVLSKRQWKSNRTDHKYLEELPAKKLLAHANVALEHKNLMHSEFLHLSGISDTLDLSSDVAKLPTNMPKNRYTNILPYDFNRVILEGEEGCDYINASYIVDETLKNEVEYIACQAPKENTAHDFWKMIVQCGVRAIVMLCNLREKNKDKCHWYFPEEFETLEFGDIAVHCSKKVANESFIQRFIVIKMKNQGEVKIDHYHFVDWPDFEAPSEAIPMIKLCQAVRADVGLATIAVHCSAGVGRTGTYIAVDMLLRHLHHRKKVSVFRTVLKLRGQRANMVQNEVQYAYIYKVLKHTLDNSTLFFRKGSRLLPSTRSASTSLDGSSLLSFSLKVRS</sequence>
<dbReference type="InterPro" id="IPR029021">
    <property type="entry name" value="Prot-tyrosine_phosphatase-like"/>
</dbReference>
<dbReference type="EMBL" id="QKKF02005229">
    <property type="protein sequence ID" value="RZF46952.1"/>
    <property type="molecule type" value="Genomic_DNA"/>
</dbReference>
<dbReference type="PANTHER" id="PTHR46957:SF3">
    <property type="entry name" value="CYTOKINE RECEPTOR"/>
    <property type="match status" value="1"/>
</dbReference>
<dbReference type="Gene3D" id="2.60.40.10">
    <property type="entry name" value="Immunoglobulins"/>
    <property type="match status" value="3"/>
</dbReference>
<evidence type="ECO:0000256" key="12">
    <source>
        <dbReference type="SAM" id="SignalP"/>
    </source>
</evidence>
<dbReference type="SMART" id="SM00404">
    <property type="entry name" value="PTPc_motif"/>
    <property type="match status" value="1"/>
</dbReference>
<dbReference type="PROSITE" id="PS50853">
    <property type="entry name" value="FN3"/>
    <property type="match status" value="2"/>
</dbReference>
<dbReference type="Pfam" id="PF00041">
    <property type="entry name" value="fn3"/>
    <property type="match status" value="2"/>
</dbReference>
<name>A0A482XMB5_LAOST</name>
<gene>
    <name evidence="16" type="ORF">LSTR_LSTR011220</name>
</gene>
<dbReference type="SUPFAM" id="SSF49265">
    <property type="entry name" value="Fibronectin type III"/>
    <property type="match status" value="3"/>
</dbReference>
<reference evidence="16 17" key="1">
    <citation type="journal article" date="2017" name="Gigascience">
        <title>Genome sequence of the small brown planthopper, Laodelphax striatellus.</title>
        <authorList>
            <person name="Zhu J."/>
            <person name="Jiang F."/>
            <person name="Wang X."/>
            <person name="Yang P."/>
            <person name="Bao Y."/>
            <person name="Zhao W."/>
            <person name="Wang W."/>
            <person name="Lu H."/>
            <person name="Wang Q."/>
            <person name="Cui N."/>
            <person name="Li J."/>
            <person name="Chen X."/>
            <person name="Luo L."/>
            <person name="Yu J."/>
            <person name="Kang L."/>
            <person name="Cui F."/>
        </authorList>
    </citation>
    <scope>NUCLEOTIDE SEQUENCE [LARGE SCALE GENOMIC DNA]</scope>
    <source>
        <strain evidence="16">Lst14</strain>
    </source>
</reference>
<dbReference type="AlphaFoldDB" id="A0A482XMB5"/>
<feature type="signal peptide" evidence="12">
    <location>
        <begin position="1"/>
        <end position="22"/>
    </location>
</feature>
<keyword evidence="17" id="KW-1185">Reference proteome</keyword>
<dbReference type="PRINTS" id="PR00700">
    <property type="entry name" value="PRTYPHPHTASE"/>
</dbReference>
<feature type="chain" id="PRO_5019823550" description="protein-tyrosine-phosphatase" evidence="12">
    <location>
        <begin position="23"/>
        <end position="1182"/>
    </location>
</feature>
<dbReference type="InterPro" id="IPR003595">
    <property type="entry name" value="Tyr_Pase_cat"/>
</dbReference>
<dbReference type="Proteomes" id="UP000291343">
    <property type="component" value="Unassembled WGS sequence"/>
</dbReference>
<evidence type="ECO:0000256" key="2">
    <source>
        <dbReference type="ARBA" id="ARBA00013064"/>
    </source>
</evidence>
<comment type="subcellular location">
    <subcellularLocation>
        <location evidence="1">Membrane</location>
        <topology evidence="1">Single-pass type I membrane protein</topology>
    </subcellularLocation>
</comment>
<dbReference type="InterPro" id="IPR016130">
    <property type="entry name" value="Tyr_Pase_AS"/>
</dbReference>
<evidence type="ECO:0000313" key="16">
    <source>
        <dbReference type="EMBL" id="RZF46952.1"/>
    </source>
</evidence>
<keyword evidence="8 11" id="KW-1133">Transmembrane helix</keyword>
<keyword evidence="6" id="KW-0378">Hydrolase</keyword>
<keyword evidence="5" id="KW-0677">Repeat</keyword>
<evidence type="ECO:0000256" key="5">
    <source>
        <dbReference type="ARBA" id="ARBA00022737"/>
    </source>
</evidence>
<feature type="domain" description="Tyrosine specific protein phosphatases" evidence="14">
    <location>
        <begin position="1059"/>
        <end position="1134"/>
    </location>
</feature>
<dbReference type="SUPFAM" id="SSF52799">
    <property type="entry name" value="(Phosphotyrosine protein) phosphatases II"/>
    <property type="match status" value="1"/>
</dbReference>